<dbReference type="PANTHER" id="PTHR28180">
    <property type="entry name" value="CONSERVED MITOCHONDRIAL PROTEIN-RELATED"/>
    <property type="match status" value="1"/>
</dbReference>
<feature type="region of interest" description="Disordered" evidence="1">
    <location>
        <begin position="285"/>
        <end position="365"/>
    </location>
</feature>
<feature type="compositionally biased region" description="Basic and acidic residues" evidence="1">
    <location>
        <begin position="301"/>
        <end position="310"/>
    </location>
</feature>
<dbReference type="InterPro" id="IPR052999">
    <property type="entry name" value="PTS1_Protein"/>
</dbReference>
<accession>A0AAV0BA31</accession>
<sequence length="365" mass="40736">MACGGRAQIKEPFSPPASSSPTTTVKNQSSRLSQGLKNLIAKSKVIVDYGRSDPIDLNQSNSFEMRLRELFESSSAEIYNRGLTVWKSVYDPLSERLSAKLSDSNHDLPNHIVLSHYGHLLSDPAEKPGPLGRVATSLVAIGALCSLNKLGSQLLSHVLGLKKAFNPTIDGTEDQIRRLSKDSLGDRVDWLWRNKGSNGIDGEVLDNLKSWVDDWEGDLKEWFDWSERNLVKIDTTATKNVKGEMILKEDYKRAQTICDTPHVMSPEIIKKESYNFKSDWCGPRNGQIQGIKPPNQSSITDKSKSNKEQDDLTIEIDQEIHTGPGLKMPPGKGRRARWKAGKELHSKATECHESAIQAQGKYEKE</sequence>
<gene>
    <name evidence="2" type="ORF">PPACK8108_LOCUS15399</name>
</gene>
<evidence type="ECO:0000313" key="3">
    <source>
        <dbReference type="Proteomes" id="UP001153365"/>
    </source>
</evidence>
<feature type="compositionally biased region" description="Basic and acidic residues" evidence="1">
    <location>
        <begin position="340"/>
        <end position="353"/>
    </location>
</feature>
<evidence type="ECO:0000313" key="2">
    <source>
        <dbReference type="EMBL" id="CAH7682465.1"/>
    </source>
</evidence>
<organism evidence="2 3">
    <name type="scientific">Phakopsora pachyrhizi</name>
    <name type="common">Asian soybean rust disease fungus</name>
    <dbReference type="NCBI Taxonomy" id="170000"/>
    <lineage>
        <taxon>Eukaryota</taxon>
        <taxon>Fungi</taxon>
        <taxon>Dikarya</taxon>
        <taxon>Basidiomycota</taxon>
        <taxon>Pucciniomycotina</taxon>
        <taxon>Pucciniomycetes</taxon>
        <taxon>Pucciniales</taxon>
        <taxon>Phakopsoraceae</taxon>
        <taxon>Phakopsora</taxon>
    </lineage>
</organism>
<keyword evidence="3" id="KW-1185">Reference proteome</keyword>
<feature type="region of interest" description="Disordered" evidence="1">
    <location>
        <begin position="1"/>
        <end position="30"/>
    </location>
</feature>
<dbReference type="PANTHER" id="PTHR28180:SF2">
    <property type="entry name" value="PEROXISOMAL PROTEIN 2"/>
    <property type="match status" value="1"/>
</dbReference>
<dbReference type="InterPro" id="IPR029032">
    <property type="entry name" value="AhpD-like"/>
</dbReference>
<name>A0AAV0BA31_PHAPC</name>
<dbReference type="Proteomes" id="UP001153365">
    <property type="component" value="Unassembled WGS sequence"/>
</dbReference>
<evidence type="ECO:0000256" key="1">
    <source>
        <dbReference type="SAM" id="MobiDB-lite"/>
    </source>
</evidence>
<reference evidence="2" key="1">
    <citation type="submission" date="2022-06" db="EMBL/GenBank/DDBJ databases">
        <authorList>
            <consortium name="SYNGENTA / RWTH Aachen University"/>
        </authorList>
    </citation>
    <scope>NUCLEOTIDE SEQUENCE</scope>
</reference>
<dbReference type="AlphaFoldDB" id="A0AAV0BA31"/>
<proteinExistence type="predicted"/>
<comment type="caution">
    <text evidence="2">The sequence shown here is derived from an EMBL/GenBank/DDBJ whole genome shotgun (WGS) entry which is preliminary data.</text>
</comment>
<dbReference type="Gene3D" id="1.20.1290.10">
    <property type="entry name" value="AhpD-like"/>
    <property type="match status" value="1"/>
</dbReference>
<dbReference type="EMBL" id="CALTRL010004109">
    <property type="protein sequence ID" value="CAH7682465.1"/>
    <property type="molecule type" value="Genomic_DNA"/>
</dbReference>
<protein>
    <submittedName>
        <fullName evidence="2">Uncharacterized protein</fullName>
    </submittedName>
</protein>